<protein>
    <submittedName>
        <fullName evidence="2">ABC transporter permease</fullName>
    </submittedName>
</protein>
<keyword evidence="1" id="KW-0812">Transmembrane</keyword>
<accession>A0ABV8KS53</accession>
<keyword evidence="1" id="KW-1133">Transmembrane helix</keyword>
<evidence type="ECO:0000313" key="3">
    <source>
        <dbReference type="Proteomes" id="UP001595868"/>
    </source>
</evidence>
<feature type="transmembrane region" description="Helical" evidence="1">
    <location>
        <begin position="180"/>
        <end position="198"/>
    </location>
</feature>
<feature type="transmembrane region" description="Helical" evidence="1">
    <location>
        <begin position="205"/>
        <end position="228"/>
    </location>
</feature>
<name>A0ABV8KS53_9ACTN</name>
<organism evidence="2 3">
    <name type="scientific">Micromonospora zhanjiangensis</name>
    <dbReference type="NCBI Taxonomy" id="1522057"/>
    <lineage>
        <taxon>Bacteria</taxon>
        <taxon>Bacillati</taxon>
        <taxon>Actinomycetota</taxon>
        <taxon>Actinomycetes</taxon>
        <taxon>Micromonosporales</taxon>
        <taxon>Micromonosporaceae</taxon>
        <taxon>Micromonospora</taxon>
    </lineage>
</organism>
<feature type="transmembrane region" description="Helical" evidence="1">
    <location>
        <begin position="83"/>
        <end position="104"/>
    </location>
</feature>
<keyword evidence="3" id="KW-1185">Reference proteome</keyword>
<reference evidence="3" key="1">
    <citation type="journal article" date="2019" name="Int. J. Syst. Evol. Microbiol.">
        <title>The Global Catalogue of Microorganisms (GCM) 10K type strain sequencing project: providing services to taxonomists for standard genome sequencing and annotation.</title>
        <authorList>
            <consortium name="The Broad Institute Genomics Platform"/>
            <consortium name="The Broad Institute Genome Sequencing Center for Infectious Disease"/>
            <person name="Wu L."/>
            <person name="Ma J."/>
        </authorList>
    </citation>
    <scope>NUCLEOTIDE SEQUENCE [LARGE SCALE GENOMIC DNA]</scope>
    <source>
        <strain evidence="3">2902at01</strain>
    </source>
</reference>
<dbReference type="EMBL" id="JBHSBN010000018">
    <property type="protein sequence ID" value="MFC4108757.1"/>
    <property type="molecule type" value="Genomic_DNA"/>
</dbReference>
<feature type="transmembrane region" description="Helical" evidence="1">
    <location>
        <begin position="275"/>
        <end position="293"/>
    </location>
</feature>
<dbReference type="Proteomes" id="UP001595868">
    <property type="component" value="Unassembled WGS sequence"/>
</dbReference>
<gene>
    <name evidence="2" type="ORF">ACFOX0_22835</name>
</gene>
<proteinExistence type="predicted"/>
<comment type="caution">
    <text evidence="2">The sequence shown here is derived from an EMBL/GenBank/DDBJ whole genome shotgun (WGS) entry which is preliminary data.</text>
</comment>
<keyword evidence="1" id="KW-0472">Membrane</keyword>
<sequence>MPTLETRTSAPDGVIHDIGYQRYAGPRLGRRHVVGALYGHALRTAFGLGRSAKAKIFPWLIVGIVVVVATVLTAVRAQFGQVIMTYAQFADSMSWLVIFFVAVIGPELVSRDIRSGVLPLHFSRPLRRGDYALAKLGAMFTAVWLLLGGPQLLMFLGAAFTTGNGLRGVWDEFLDLLPGLAYAGIWAAVFASVGLLVASLTGKRAFAAGGIVAVFLMTTPVAGVLSVLPSRTVNELAGLVSPSSLVQGVGGWLFHGQLITAGREGGLSTGHFGPVYGAVAMVLVVACTLLLLLRYRKVASS</sequence>
<feature type="transmembrane region" description="Helical" evidence="1">
    <location>
        <begin position="136"/>
        <end position="160"/>
    </location>
</feature>
<evidence type="ECO:0000313" key="2">
    <source>
        <dbReference type="EMBL" id="MFC4108757.1"/>
    </source>
</evidence>
<evidence type="ECO:0000256" key="1">
    <source>
        <dbReference type="SAM" id="Phobius"/>
    </source>
</evidence>
<feature type="transmembrane region" description="Helical" evidence="1">
    <location>
        <begin position="56"/>
        <end position="77"/>
    </location>
</feature>
<dbReference type="RefSeq" id="WP_377549433.1">
    <property type="nucleotide sequence ID" value="NZ_JBHSBN010000018.1"/>
</dbReference>